<feature type="domain" description="Sucrose-phosphatase C-terminal" evidence="1">
    <location>
        <begin position="6"/>
        <end position="50"/>
    </location>
</feature>
<proteinExistence type="predicted"/>
<dbReference type="Pfam" id="PF08472">
    <property type="entry name" value="S6PP_C"/>
    <property type="match status" value="1"/>
</dbReference>
<evidence type="ECO:0000313" key="2">
    <source>
        <dbReference type="EMBL" id="KAF5727575.1"/>
    </source>
</evidence>
<dbReference type="GO" id="GO:0005986">
    <property type="term" value="P:sucrose biosynthetic process"/>
    <property type="evidence" value="ECO:0007669"/>
    <property type="project" value="InterPro"/>
</dbReference>
<evidence type="ECO:0000259" key="1">
    <source>
        <dbReference type="Pfam" id="PF08472"/>
    </source>
</evidence>
<dbReference type="EMBL" id="JAAARO010000022">
    <property type="protein sequence ID" value="KAF5727575.1"/>
    <property type="molecule type" value="Genomic_DNA"/>
</dbReference>
<organism evidence="2 3">
    <name type="scientific">Tripterygium wilfordii</name>
    <name type="common">Thunder God vine</name>
    <dbReference type="NCBI Taxonomy" id="458696"/>
    <lineage>
        <taxon>Eukaryota</taxon>
        <taxon>Viridiplantae</taxon>
        <taxon>Streptophyta</taxon>
        <taxon>Embryophyta</taxon>
        <taxon>Tracheophyta</taxon>
        <taxon>Spermatophyta</taxon>
        <taxon>Magnoliopsida</taxon>
        <taxon>eudicotyledons</taxon>
        <taxon>Gunneridae</taxon>
        <taxon>Pentapetalae</taxon>
        <taxon>rosids</taxon>
        <taxon>fabids</taxon>
        <taxon>Celastrales</taxon>
        <taxon>Celastraceae</taxon>
        <taxon>Tripterygium</taxon>
    </lineage>
</organism>
<reference evidence="2 3" key="1">
    <citation type="journal article" date="2020" name="Nat. Commun.">
        <title>Genome of Tripterygium wilfordii and identification of cytochrome P450 involved in triptolide biosynthesis.</title>
        <authorList>
            <person name="Tu L."/>
            <person name="Su P."/>
            <person name="Zhang Z."/>
            <person name="Gao L."/>
            <person name="Wang J."/>
            <person name="Hu T."/>
            <person name="Zhou J."/>
            <person name="Zhang Y."/>
            <person name="Zhao Y."/>
            <person name="Liu Y."/>
            <person name="Song Y."/>
            <person name="Tong Y."/>
            <person name="Lu Y."/>
            <person name="Yang J."/>
            <person name="Xu C."/>
            <person name="Jia M."/>
            <person name="Peters R.J."/>
            <person name="Huang L."/>
            <person name="Gao W."/>
        </authorList>
    </citation>
    <scope>NUCLEOTIDE SEQUENCE [LARGE SCALE GENOMIC DNA]</scope>
    <source>
        <strain evidence="3">cv. XIE 37</strain>
        <tissue evidence="2">Leaf</tissue>
    </source>
</reference>
<name>A0A7J7C0W0_TRIWF</name>
<sequence>MVGSSSSAQISSDTWLVKFDKRESSGKERHCCLIMVLLSSKGKVPDAFTLVAYASGVVGWFRTKGPNNLVIVAFEGRLRELFSYRKQPIRVPIIFRFLNVMDLSLKKHSCNVIALYVHFNLFILHDICRGRRIHHRSTLIHEVLATVDRVQAPATGFAAAANACLHQQHMPLNPTLVGVPRSNPEFLSKTKVDYVLGLTK</sequence>
<keyword evidence="3" id="KW-1185">Reference proteome</keyword>
<evidence type="ECO:0000313" key="3">
    <source>
        <dbReference type="Proteomes" id="UP000593562"/>
    </source>
</evidence>
<dbReference type="GO" id="GO:0050307">
    <property type="term" value="F:sucrose-phosphate phosphatase activity"/>
    <property type="evidence" value="ECO:0007669"/>
    <property type="project" value="InterPro"/>
</dbReference>
<gene>
    <name evidence="2" type="ORF">HS088_TW22G01271</name>
</gene>
<accession>A0A7J7C0W0</accession>
<dbReference type="InterPro" id="IPR013679">
    <property type="entry name" value="SPP_C"/>
</dbReference>
<dbReference type="InParanoid" id="A0A7J7C0W0"/>
<comment type="caution">
    <text evidence="2">The sequence shown here is derived from an EMBL/GenBank/DDBJ whole genome shotgun (WGS) entry which is preliminary data.</text>
</comment>
<protein>
    <submittedName>
        <fullName evidence="2">Sucrose-phosphatase 2-like isoform X2</fullName>
    </submittedName>
</protein>
<dbReference type="Proteomes" id="UP000593562">
    <property type="component" value="Unassembled WGS sequence"/>
</dbReference>
<dbReference type="AlphaFoldDB" id="A0A7J7C0W0"/>